<dbReference type="Gene3D" id="3.40.630.30">
    <property type="match status" value="1"/>
</dbReference>
<evidence type="ECO:0000313" key="4">
    <source>
        <dbReference type="EMBL" id="KSU77360.1"/>
    </source>
</evidence>
<dbReference type="PROSITE" id="PS51186">
    <property type="entry name" value="GNAT"/>
    <property type="match status" value="1"/>
</dbReference>
<organism evidence="4 5">
    <name type="scientific">Fictibacillus enclensis</name>
    <dbReference type="NCBI Taxonomy" id="1017270"/>
    <lineage>
        <taxon>Bacteria</taxon>
        <taxon>Bacillati</taxon>
        <taxon>Bacillota</taxon>
        <taxon>Bacilli</taxon>
        <taxon>Bacillales</taxon>
        <taxon>Fictibacillaceae</taxon>
        <taxon>Fictibacillus</taxon>
    </lineage>
</organism>
<protein>
    <recommendedName>
        <fullName evidence="3">N-acetyltransferase domain-containing protein</fullName>
    </recommendedName>
</protein>
<dbReference type="Pfam" id="PF00583">
    <property type="entry name" value="Acetyltransf_1"/>
    <property type="match status" value="1"/>
</dbReference>
<gene>
    <name evidence="4" type="ORF">AS030_22100</name>
</gene>
<evidence type="ECO:0000313" key="5">
    <source>
        <dbReference type="Proteomes" id="UP000054099"/>
    </source>
</evidence>
<dbReference type="EMBL" id="LNQN01000010">
    <property type="protein sequence ID" value="KSU77360.1"/>
    <property type="molecule type" value="Genomic_DNA"/>
</dbReference>
<keyword evidence="1" id="KW-0808">Transferase</keyword>
<dbReference type="CDD" id="cd04301">
    <property type="entry name" value="NAT_SF"/>
    <property type="match status" value="1"/>
</dbReference>
<dbReference type="InterPro" id="IPR000182">
    <property type="entry name" value="GNAT_dom"/>
</dbReference>
<accession>A0A0V8IS82</accession>
<dbReference type="InterPro" id="IPR050680">
    <property type="entry name" value="YpeA/RimI_acetyltransf"/>
</dbReference>
<dbReference type="GO" id="GO:0016747">
    <property type="term" value="F:acyltransferase activity, transferring groups other than amino-acyl groups"/>
    <property type="evidence" value="ECO:0007669"/>
    <property type="project" value="InterPro"/>
</dbReference>
<feature type="domain" description="N-acetyltransferase" evidence="3">
    <location>
        <begin position="1"/>
        <end position="159"/>
    </location>
</feature>
<dbReference type="Proteomes" id="UP000054099">
    <property type="component" value="Unassembled WGS sequence"/>
</dbReference>
<dbReference type="SUPFAM" id="SSF55729">
    <property type="entry name" value="Acyl-CoA N-acyltransferases (Nat)"/>
    <property type="match status" value="1"/>
</dbReference>
<evidence type="ECO:0000259" key="3">
    <source>
        <dbReference type="PROSITE" id="PS51186"/>
    </source>
</evidence>
<comment type="caution">
    <text evidence="4">The sequence shown here is derived from an EMBL/GenBank/DDBJ whole genome shotgun (WGS) entry which is preliminary data.</text>
</comment>
<dbReference type="InterPro" id="IPR016181">
    <property type="entry name" value="Acyl_CoA_acyltransferase"/>
</dbReference>
<reference evidence="4 5" key="1">
    <citation type="journal article" date="2014" name="Antonie Van Leeuwenhoek">
        <title>Fictibacillus enclensis sp. nov., isolated from marine sediment.</title>
        <authorList>
            <person name="Dastager S.G."/>
            <person name="Mawlankar R."/>
            <person name="Srinivasan K."/>
            <person name="Tang S.K."/>
            <person name="Lee J.C."/>
            <person name="Ramana V.V."/>
            <person name="Shouche Y.S."/>
        </authorList>
    </citation>
    <scope>NUCLEOTIDE SEQUENCE [LARGE SCALE GENOMIC DNA]</scope>
    <source>
        <strain evidence="4 5">NIO-1003</strain>
    </source>
</reference>
<name>A0A0V8IS82_9BACL</name>
<keyword evidence="2" id="KW-0012">Acyltransferase</keyword>
<proteinExistence type="predicted"/>
<dbReference type="PANTHER" id="PTHR43420">
    <property type="entry name" value="ACETYLTRANSFERASE"/>
    <property type="match status" value="1"/>
</dbReference>
<dbReference type="AlphaFoldDB" id="A0A0V8IS82"/>
<sequence length="289" mass="32633">MTFKRFSMLSIEEAVHLFNEGFRYYFTDIHLTVDALIKKMANEEISPERSLVAYDQDQPVGFVLNGFRTINGQKVSWNGGTGVIPDYRGKGIGKELMNACMDLYNQEGVGCLMLEAISENTKAIKLYEKIGYKKTDDLIFYVSNESLSRDAFSYSGSYDVVRALPQEIVTLDFYEHFSPWQTQAQGLAGAEAVVVKSGEESVGYALYRSVRNSEGKIESIVLYQCEGKPEFNEKEDVILCLLHSVFQPALTDCKRTTFNFPKSNELACRAFQNEGFNTAIQQVHMSKTI</sequence>
<keyword evidence="5" id="KW-1185">Reference proteome</keyword>
<evidence type="ECO:0000256" key="2">
    <source>
        <dbReference type="ARBA" id="ARBA00023315"/>
    </source>
</evidence>
<evidence type="ECO:0000256" key="1">
    <source>
        <dbReference type="ARBA" id="ARBA00022679"/>
    </source>
</evidence>